<feature type="compositionally biased region" description="Acidic residues" evidence="2">
    <location>
        <begin position="44"/>
        <end position="53"/>
    </location>
</feature>
<evidence type="ECO:0000313" key="4">
    <source>
        <dbReference type="EMBL" id="EGL81368.1"/>
    </source>
</evidence>
<reference evidence="5" key="3">
    <citation type="submission" date="2021-08" db="EMBL/GenBank/DDBJ databases">
        <authorList>
            <person name="de Jong S."/>
            <person name="van den Broek M."/>
            <person name="Merkel A."/>
            <person name="de la Torre Cortes P."/>
            <person name="Kalamorz F."/>
            <person name="Cook G."/>
            <person name="van Loosdrecht M."/>
            <person name="McMillan D."/>
        </authorList>
    </citation>
    <scope>NUCLEOTIDE SEQUENCE</scope>
    <source>
        <strain evidence="5">TA2.A1</strain>
    </source>
</reference>
<reference evidence="4 6" key="1">
    <citation type="journal article" date="2011" name="J. Bacteriol.">
        <title>Draft genome sequence of the thermoalkaliphilic Caldalkalibacillus thermarum strain TA2.A1.</title>
        <authorList>
            <person name="Kalamorz F."/>
            <person name="Keis S."/>
            <person name="McMillan D.G."/>
            <person name="Olsson K."/>
            <person name="Stanton J.A."/>
            <person name="Stockwell P."/>
            <person name="Black M.A."/>
            <person name="Klingeman D.M."/>
            <person name="Land M.L."/>
            <person name="Han C.S."/>
            <person name="Martin S.L."/>
            <person name="Becher S.A."/>
            <person name="Peddie C.J."/>
            <person name="Morgan H.W."/>
            <person name="Matthies D."/>
            <person name="Preiss L."/>
            <person name="Meier T."/>
            <person name="Brown S.D."/>
            <person name="Cook G.M."/>
        </authorList>
    </citation>
    <scope>NUCLEOTIDE SEQUENCE [LARGE SCALE GENOMIC DNA]</scope>
    <source>
        <strain evidence="4 6">TA2.A1</strain>
    </source>
</reference>
<dbReference type="OrthoDB" id="9810906at2"/>
<gene>
    <name evidence="4" type="ORF">CathTA2_0106</name>
    <name evidence="5" type="ORF">HUR95_11985</name>
</gene>
<dbReference type="InterPro" id="IPR029052">
    <property type="entry name" value="Metallo-depent_PP-like"/>
</dbReference>
<dbReference type="Proteomes" id="UP000825179">
    <property type="component" value="Chromosome"/>
</dbReference>
<dbReference type="PROSITE" id="PS51257">
    <property type="entry name" value="PROKAR_LIPOPROTEIN"/>
    <property type="match status" value="1"/>
</dbReference>
<evidence type="ECO:0000313" key="7">
    <source>
        <dbReference type="Proteomes" id="UP000825179"/>
    </source>
</evidence>
<dbReference type="EMBL" id="AFCE01000240">
    <property type="protein sequence ID" value="EGL81368.1"/>
    <property type="molecule type" value="Genomic_DNA"/>
</dbReference>
<evidence type="ECO:0000256" key="2">
    <source>
        <dbReference type="SAM" id="MobiDB-lite"/>
    </source>
</evidence>
<accession>F5LBB5</accession>
<proteinExistence type="inferred from homology"/>
<comment type="similarity">
    <text evidence="1">Belongs to the CapA family.</text>
</comment>
<evidence type="ECO:0000259" key="3">
    <source>
        <dbReference type="SMART" id="SM00854"/>
    </source>
</evidence>
<dbReference type="eggNOG" id="COG2843">
    <property type="taxonomic scope" value="Bacteria"/>
</dbReference>
<dbReference type="AlphaFoldDB" id="F5LBB5"/>
<evidence type="ECO:0000256" key="1">
    <source>
        <dbReference type="ARBA" id="ARBA00005662"/>
    </source>
</evidence>
<dbReference type="Proteomes" id="UP000010716">
    <property type="component" value="Unassembled WGS sequence"/>
</dbReference>
<dbReference type="RefSeq" id="WP_007506650.1">
    <property type="nucleotide sequence ID" value="NZ_AFCE01000240.1"/>
</dbReference>
<keyword evidence="7" id="KW-1185">Reference proteome</keyword>
<protein>
    <submittedName>
        <fullName evidence="5">CapA family protein</fullName>
    </submittedName>
    <submittedName>
        <fullName evidence="4">Capsule synthesis protein, CapA</fullName>
    </submittedName>
</protein>
<dbReference type="EMBL" id="CP082237">
    <property type="protein sequence ID" value="QZT33042.1"/>
    <property type="molecule type" value="Genomic_DNA"/>
</dbReference>
<dbReference type="SMART" id="SM00854">
    <property type="entry name" value="PGA_cap"/>
    <property type="match status" value="1"/>
</dbReference>
<feature type="compositionally biased region" description="Basic and acidic residues" evidence="2">
    <location>
        <begin position="60"/>
        <end position="83"/>
    </location>
</feature>
<feature type="region of interest" description="Disordered" evidence="2">
    <location>
        <begin position="41"/>
        <end position="83"/>
    </location>
</feature>
<dbReference type="PANTHER" id="PTHR33393:SF13">
    <property type="entry name" value="PGA BIOSYNTHESIS PROTEIN CAPA"/>
    <property type="match status" value="1"/>
</dbReference>
<name>F5LBB5_CALTT</name>
<sequence>MNFLKLNIFNKLNLLKMLMFLCVLLVTLMLLSCQGEEMISQPDEPLDQMDSPEPDMPSAADDHAVRQHKDKQDSEKQGTDKQIDENQSMLRLMFVGDTMMTGNVAKVMDEKGNDYPLSEFMPVLEQADLVIANLETAVGTSGKLEDKTYAFQTEPSRFEPFEPLKDKILFTLANNHGMDAPLDETMHELDQLGYSYIGVGHNLQQAFQPYVDEINGVSFAVIGVSRVIPTTDWVAGENKPGMASAYMDEPLLSVVEQWRSKVDMVIVYVHWGIEREDIPNDVQLELEEKLVSAGANIVVGSHPHVLQEIKWRDDDQITAFSLGNFVFTTSTTEKANYTMALDIQLTSKHITDVKIWPAKIDFGLIRYLDEAHHERQRVVDRLDQLSPTIHIKSDGQVLRRE</sequence>
<evidence type="ECO:0000313" key="6">
    <source>
        <dbReference type="Proteomes" id="UP000010716"/>
    </source>
</evidence>
<reference evidence="5 7" key="2">
    <citation type="journal article" date="2020" name="Extremophiles">
        <title>Genomic analysis of Caldalkalibacillus thermarum TA2.A1 reveals aerobic alkaliphilic metabolism and evolutionary hallmarks linking alkaliphilic bacteria and plant life.</title>
        <authorList>
            <person name="de Jong S.I."/>
            <person name="van den Broek M.A."/>
            <person name="Merkel A.Y."/>
            <person name="de la Torre Cortes P."/>
            <person name="Kalamorz F."/>
            <person name="Cook G.M."/>
            <person name="van Loosdrecht M.C.M."/>
            <person name="McMillan D.G.G."/>
        </authorList>
    </citation>
    <scope>NUCLEOTIDE SEQUENCE [LARGE SCALE GENOMIC DNA]</scope>
    <source>
        <strain evidence="5 7">TA2.A1</strain>
    </source>
</reference>
<dbReference type="InterPro" id="IPR019079">
    <property type="entry name" value="Capsule_synth_CapA"/>
</dbReference>
<dbReference type="Gene3D" id="3.60.21.10">
    <property type="match status" value="1"/>
</dbReference>
<feature type="domain" description="Capsule synthesis protein CapA" evidence="3">
    <location>
        <begin position="91"/>
        <end position="329"/>
    </location>
</feature>
<dbReference type="CDD" id="cd07381">
    <property type="entry name" value="MPP_CapA"/>
    <property type="match status" value="1"/>
</dbReference>
<dbReference type="PANTHER" id="PTHR33393">
    <property type="entry name" value="POLYGLUTAMINE SYNTHESIS ACCESSORY PROTEIN RV0574C-RELATED"/>
    <property type="match status" value="1"/>
</dbReference>
<dbReference type="InterPro" id="IPR052169">
    <property type="entry name" value="CW_Biosynth-Accessory"/>
</dbReference>
<dbReference type="Pfam" id="PF09587">
    <property type="entry name" value="PGA_cap"/>
    <property type="match status" value="1"/>
</dbReference>
<evidence type="ECO:0000313" key="5">
    <source>
        <dbReference type="EMBL" id="QZT33042.1"/>
    </source>
</evidence>
<dbReference type="SUPFAM" id="SSF56300">
    <property type="entry name" value="Metallo-dependent phosphatases"/>
    <property type="match status" value="1"/>
</dbReference>
<dbReference type="KEGG" id="cthu:HUR95_11985"/>
<organism evidence="4 6">
    <name type="scientific">Caldalkalibacillus thermarum (strain TA2.A1)</name>
    <dbReference type="NCBI Taxonomy" id="986075"/>
    <lineage>
        <taxon>Bacteria</taxon>
        <taxon>Bacillati</taxon>
        <taxon>Bacillota</taxon>
        <taxon>Bacilli</taxon>
        <taxon>Bacillales</taxon>
        <taxon>Bacillaceae</taxon>
        <taxon>Caldalkalibacillus</taxon>
    </lineage>
</organism>